<dbReference type="InterPro" id="IPR023214">
    <property type="entry name" value="HAD_sf"/>
</dbReference>
<organism evidence="1 2">
    <name type="scientific">Candidatus Roizmanbacteria bacterium CG2_30_33_16</name>
    <dbReference type="NCBI Taxonomy" id="1805340"/>
    <lineage>
        <taxon>Bacteria</taxon>
        <taxon>Candidatus Roizmaniibacteriota</taxon>
    </lineage>
</organism>
<evidence type="ECO:0000313" key="2">
    <source>
        <dbReference type="Proteomes" id="UP000183758"/>
    </source>
</evidence>
<reference evidence="1 2" key="1">
    <citation type="journal article" date="2016" name="Environ. Microbiol.">
        <title>Genomic resolution of a cold subsurface aquifer community provides metabolic insights for novel microbes adapted to high CO concentrations.</title>
        <authorList>
            <person name="Probst A.J."/>
            <person name="Castelle C.J."/>
            <person name="Singh A."/>
            <person name="Brown C.T."/>
            <person name="Anantharaman K."/>
            <person name="Sharon I."/>
            <person name="Hug L.A."/>
            <person name="Burstein D."/>
            <person name="Emerson J.B."/>
            <person name="Thomas B.C."/>
            <person name="Banfield J.F."/>
        </authorList>
    </citation>
    <scope>NUCLEOTIDE SEQUENCE [LARGE SCALE GENOMIC DNA]</scope>
    <source>
        <strain evidence="1">CG2_30_33_16</strain>
    </source>
</reference>
<dbReference type="EMBL" id="MNZM01000033">
    <property type="protein sequence ID" value="OIP85206.1"/>
    <property type="molecule type" value="Genomic_DNA"/>
</dbReference>
<dbReference type="Gene3D" id="3.40.50.1000">
    <property type="entry name" value="HAD superfamily/HAD-like"/>
    <property type="match status" value="1"/>
</dbReference>
<evidence type="ECO:0000313" key="1">
    <source>
        <dbReference type="EMBL" id="OIP85206.1"/>
    </source>
</evidence>
<name>A0A1J5HYQ9_9BACT</name>
<dbReference type="SUPFAM" id="SSF56784">
    <property type="entry name" value="HAD-like"/>
    <property type="match status" value="1"/>
</dbReference>
<comment type="caution">
    <text evidence="1">The sequence shown here is derived from an EMBL/GenBank/DDBJ whole genome shotgun (WGS) entry which is preliminary data.</text>
</comment>
<accession>A0A1J5HYQ9</accession>
<dbReference type="InterPro" id="IPR036412">
    <property type="entry name" value="HAD-like_sf"/>
</dbReference>
<gene>
    <name evidence="1" type="ORF">AUK04_01480</name>
</gene>
<dbReference type="AlphaFoldDB" id="A0A1J5HYQ9"/>
<proteinExistence type="predicted"/>
<protein>
    <recommendedName>
        <fullName evidence="3">FCP1 homology domain-containing protein</fullName>
    </recommendedName>
</protein>
<evidence type="ECO:0008006" key="3">
    <source>
        <dbReference type="Google" id="ProtNLM"/>
    </source>
</evidence>
<dbReference type="Proteomes" id="UP000183758">
    <property type="component" value="Unassembled WGS sequence"/>
</dbReference>
<sequence length="196" mass="23535">MPKKILKVGFDLDGVILYNPARIVRPITSVIKRVLLHKKGLIFYYPKSHWEKTFWRILHLSSFITAPGLSDLVDLAKSGKIEAYIITARFDFLKNDFHSWIKKINGDKFLKGYYHNSKNEQPHIFKEKMIKKLNLDIYVEDNWDIVNYLEKKNFEDGNKQRKIVWIYNFFDRQIKYKDRFPILRSAIKMIRTNYLT</sequence>